<dbReference type="EMBL" id="UIHC01000008">
    <property type="protein sequence ID" value="SUZ31408.1"/>
    <property type="molecule type" value="Genomic_DNA"/>
</dbReference>
<reference evidence="2" key="1">
    <citation type="submission" date="2018-08" db="EMBL/GenBank/DDBJ databases">
        <authorList>
            <person name="Rodrigo-Torres L."/>
            <person name="Arahal R. D."/>
            <person name="Lucena T."/>
        </authorList>
    </citation>
    <scope>NUCLEOTIDE SEQUENCE [LARGE SCALE GENOMIC DNA]</scope>
    <source>
        <strain evidence="2">CECT 7235</strain>
    </source>
</reference>
<keyword evidence="2" id="KW-1185">Reference proteome</keyword>
<sequence>MFLVSRSTVANRGALHIRRVPRKFMGRTALWPRSGSLALWARLVFEVEFLRYMAALMPFVVATLIWREYALAIAQAPIPMLILIYLVEARLLRVPPGQRAALVSEAEAERGLDLLRDRARTILTKIAAGRGIEAGRLHLVIEQSEMLRIAPLSLVSVQSEDGPEILDLSRMERALIEDTLFQPPLTEAGLQKIGLARKIALHDVGLDAREVSAHARLAAMMAARSAPK</sequence>
<gene>
    <name evidence="1" type="ORF">ROE7235_01151</name>
</gene>
<accession>A0A3B0MCG9</accession>
<protein>
    <submittedName>
        <fullName evidence="1">Uncharacterized protein</fullName>
    </submittedName>
</protein>
<dbReference type="AlphaFoldDB" id="A0A3B0MCG9"/>
<dbReference type="OrthoDB" id="7852511at2"/>
<evidence type="ECO:0000313" key="1">
    <source>
        <dbReference type="EMBL" id="SUZ31408.1"/>
    </source>
</evidence>
<organism evidence="1 2">
    <name type="scientific">Roseinatronobacter ekhonensis</name>
    <dbReference type="NCBI Taxonomy" id="254356"/>
    <lineage>
        <taxon>Bacteria</taxon>
        <taxon>Pseudomonadati</taxon>
        <taxon>Pseudomonadota</taxon>
        <taxon>Alphaproteobacteria</taxon>
        <taxon>Rhodobacterales</taxon>
        <taxon>Paracoccaceae</taxon>
        <taxon>Roseinatronobacter</taxon>
    </lineage>
</organism>
<proteinExistence type="predicted"/>
<dbReference type="RefSeq" id="WP_121093698.1">
    <property type="nucleotide sequence ID" value="NZ_UIHC01000008.1"/>
</dbReference>
<dbReference type="Proteomes" id="UP000272908">
    <property type="component" value="Unassembled WGS sequence"/>
</dbReference>
<evidence type="ECO:0000313" key="2">
    <source>
        <dbReference type="Proteomes" id="UP000272908"/>
    </source>
</evidence>
<name>A0A3B0MCG9_9RHOB</name>